<dbReference type="EMBL" id="SMKE01000083">
    <property type="protein sequence ID" value="TDC00806.1"/>
    <property type="molecule type" value="Genomic_DNA"/>
</dbReference>
<dbReference type="Pfam" id="PF01872">
    <property type="entry name" value="RibD_C"/>
    <property type="match status" value="1"/>
</dbReference>
<feature type="domain" description="Bacterial bifunctional deaminase-reductase C-terminal" evidence="1">
    <location>
        <begin position="3"/>
        <end position="177"/>
    </location>
</feature>
<dbReference type="InterPro" id="IPR050765">
    <property type="entry name" value="Riboflavin_Biosynth_HTPR"/>
</dbReference>
<proteinExistence type="predicted"/>
<dbReference type="PANTHER" id="PTHR38011:SF11">
    <property type="entry name" value="2,5-DIAMINO-6-RIBOSYLAMINO-4(3H)-PYRIMIDINONE 5'-PHOSPHATE REDUCTASE"/>
    <property type="match status" value="1"/>
</dbReference>
<reference evidence="2 3" key="1">
    <citation type="submission" date="2019-02" db="EMBL/GenBank/DDBJ databases">
        <title>Draft genome sequences of novel Actinobacteria.</title>
        <authorList>
            <person name="Sahin N."/>
            <person name="Ay H."/>
            <person name="Saygin H."/>
        </authorList>
    </citation>
    <scope>NUCLEOTIDE SEQUENCE [LARGE SCALE GENOMIC DNA]</scope>
    <source>
        <strain evidence="2 3">JCM 30529</strain>
    </source>
</reference>
<gene>
    <name evidence="2" type="ORF">E1091_04150</name>
</gene>
<protein>
    <submittedName>
        <fullName evidence="2">Deaminase</fullName>
    </submittedName>
</protein>
<organism evidence="2 3">
    <name type="scientific">Micromonospora fluostatini</name>
    <dbReference type="NCBI Taxonomy" id="1629071"/>
    <lineage>
        <taxon>Bacteria</taxon>
        <taxon>Bacillati</taxon>
        <taxon>Actinomycetota</taxon>
        <taxon>Actinomycetes</taxon>
        <taxon>Micromonosporales</taxon>
        <taxon>Micromonosporaceae</taxon>
        <taxon>Micromonospora</taxon>
    </lineage>
</organism>
<dbReference type="Proteomes" id="UP000295626">
    <property type="component" value="Unassembled WGS sequence"/>
</dbReference>
<evidence type="ECO:0000313" key="3">
    <source>
        <dbReference type="Proteomes" id="UP000295626"/>
    </source>
</evidence>
<dbReference type="InterPro" id="IPR024072">
    <property type="entry name" value="DHFR-like_dom_sf"/>
</dbReference>
<evidence type="ECO:0000313" key="2">
    <source>
        <dbReference type="EMBL" id="TDC00806.1"/>
    </source>
</evidence>
<comment type="caution">
    <text evidence="2">The sequence shown here is derived from an EMBL/GenBank/DDBJ whole genome shotgun (WGS) entry which is preliminary data.</text>
</comment>
<evidence type="ECO:0000259" key="1">
    <source>
        <dbReference type="Pfam" id="PF01872"/>
    </source>
</evidence>
<keyword evidence="3" id="KW-1185">Reference proteome</keyword>
<dbReference type="SUPFAM" id="SSF53597">
    <property type="entry name" value="Dihydrofolate reductase-like"/>
    <property type="match status" value="1"/>
</dbReference>
<dbReference type="Gene3D" id="3.40.430.10">
    <property type="entry name" value="Dihydrofolate Reductase, subunit A"/>
    <property type="match status" value="1"/>
</dbReference>
<sequence length="187" mass="20482">MAKLIYVTNVSLDGYIEDESGAFAWFPPDDEVFAFTTDLLRSVGTFLYGRRLYEAMAVWETDTALAAQSDLTADFAHAWQAPSKVVYSTTLAAVSTADTRLERRFDPAAVQELKATATSDLTVGGADLATQAFKAGLVDECRLFVLPVVVGGGKPGLPTGMRVDLELLDERRFRNGVVHLRYRVLGR</sequence>
<name>A0ABY2DK26_9ACTN</name>
<dbReference type="PANTHER" id="PTHR38011">
    <property type="entry name" value="DIHYDROFOLATE REDUCTASE FAMILY PROTEIN (AFU_ORTHOLOGUE AFUA_8G06820)"/>
    <property type="match status" value="1"/>
</dbReference>
<accession>A0ABY2DK26</accession>
<dbReference type="InterPro" id="IPR002734">
    <property type="entry name" value="RibDG_C"/>
</dbReference>